<dbReference type="WBParaSite" id="BPAG_0000286101-mRNA-1">
    <property type="protein sequence ID" value="BPAG_0000286101-mRNA-1"/>
    <property type="gene ID" value="BPAG_0000286101"/>
</dbReference>
<accession>A0A0N4T3T1</accession>
<name>A0A0N4T3T1_BRUPA</name>
<dbReference type="AlphaFoldDB" id="A0A0N4T3T1"/>
<organism evidence="3">
    <name type="scientific">Brugia pahangi</name>
    <name type="common">Filarial nematode worm</name>
    <dbReference type="NCBI Taxonomy" id="6280"/>
    <lineage>
        <taxon>Eukaryota</taxon>
        <taxon>Metazoa</taxon>
        <taxon>Ecdysozoa</taxon>
        <taxon>Nematoda</taxon>
        <taxon>Chromadorea</taxon>
        <taxon>Rhabditida</taxon>
        <taxon>Spirurina</taxon>
        <taxon>Spiruromorpha</taxon>
        <taxon>Filarioidea</taxon>
        <taxon>Onchocercidae</taxon>
        <taxon>Brugia</taxon>
    </lineage>
</organism>
<dbReference type="Proteomes" id="UP000278627">
    <property type="component" value="Unassembled WGS sequence"/>
</dbReference>
<sequence length="124" mass="14377">MSEYWRVPVTLPVLQQCYNEKNIHVGWLVVGWMNGWMKRNCDSFLKRRYCWVVCTHLSSTPKADDVMLETLLPDPSLLHFMCISHHRASLSSSLLFLLECQKFVEIGKKGEESLKPSANFVECL</sequence>
<evidence type="ECO:0000313" key="1">
    <source>
        <dbReference type="EMBL" id="VDN84017.1"/>
    </source>
</evidence>
<reference evidence="3" key="1">
    <citation type="submission" date="2017-02" db="UniProtKB">
        <authorList>
            <consortium name="WormBaseParasite"/>
        </authorList>
    </citation>
    <scope>IDENTIFICATION</scope>
</reference>
<gene>
    <name evidence="1" type="ORF">BPAG_LOCUS2831</name>
</gene>
<keyword evidence="2" id="KW-1185">Reference proteome</keyword>
<dbReference type="EMBL" id="UZAD01000542">
    <property type="protein sequence ID" value="VDN84017.1"/>
    <property type="molecule type" value="Genomic_DNA"/>
</dbReference>
<reference evidence="1 2" key="2">
    <citation type="submission" date="2018-11" db="EMBL/GenBank/DDBJ databases">
        <authorList>
            <consortium name="Pathogen Informatics"/>
        </authorList>
    </citation>
    <scope>NUCLEOTIDE SEQUENCE [LARGE SCALE GENOMIC DNA]</scope>
</reference>
<proteinExistence type="predicted"/>
<evidence type="ECO:0000313" key="2">
    <source>
        <dbReference type="Proteomes" id="UP000278627"/>
    </source>
</evidence>
<evidence type="ECO:0000313" key="3">
    <source>
        <dbReference type="WBParaSite" id="BPAG_0000286101-mRNA-1"/>
    </source>
</evidence>
<protein>
    <submittedName>
        <fullName evidence="3">Ovule protein</fullName>
    </submittedName>
</protein>